<proteinExistence type="predicted"/>
<dbReference type="Gramene" id="OPUNC05G14350.1">
    <property type="protein sequence ID" value="OPUNC05G14350.1"/>
    <property type="gene ID" value="OPUNC05G14350"/>
</dbReference>
<accession>A0A0E0L2H2</accession>
<name>A0A0E0L2H2_ORYPU</name>
<organism evidence="1">
    <name type="scientific">Oryza punctata</name>
    <name type="common">Red rice</name>
    <dbReference type="NCBI Taxonomy" id="4537"/>
    <lineage>
        <taxon>Eukaryota</taxon>
        <taxon>Viridiplantae</taxon>
        <taxon>Streptophyta</taxon>
        <taxon>Embryophyta</taxon>
        <taxon>Tracheophyta</taxon>
        <taxon>Spermatophyta</taxon>
        <taxon>Magnoliopsida</taxon>
        <taxon>Liliopsida</taxon>
        <taxon>Poales</taxon>
        <taxon>Poaceae</taxon>
        <taxon>BOP clade</taxon>
        <taxon>Oryzoideae</taxon>
        <taxon>Oryzeae</taxon>
        <taxon>Oryzinae</taxon>
        <taxon>Oryza</taxon>
    </lineage>
</organism>
<dbReference type="EnsemblPlants" id="OPUNC05G14350.1">
    <property type="protein sequence ID" value="OPUNC05G14350.1"/>
    <property type="gene ID" value="OPUNC05G14350"/>
</dbReference>
<dbReference type="Proteomes" id="UP000026962">
    <property type="component" value="Chromosome 5"/>
</dbReference>
<protein>
    <submittedName>
        <fullName evidence="1">Uncharacterized protein</fullName>
    </submittedName>
</protein>
<reference evidence="1" key="1">
    <citation type="submission" date="2015-04" db="UniProtKB">
        <authorList>
            <consortium name="EnsemblPlants"/>
        </authorList>
    </citation>
    <scope>IDENTIFICATION</scope>
</reference>
<sequence>MARIYLPGGVPGEIKGLKRFHSYLNRMFRKTFVPKKGDASNINHYSRNVLVKFDPPTTLFHVFNFVWEEIRLVSFNYRKGLVYAPHFMRSYYQAMQ</sequence>
<dbReference type="STRING" id="4537.A0A0E0L2H2"/>
<keyword evidence="2" id="KW-1185">Reference proteome</keyword>
<evidence type="ECO:0000313" key="1">
    <source>
        <dbReference type="EnsemblPlants" id="OPUNC05G14350.1"/>
    </source>
</evidence>
<dbReference type="HOGENOM" id="CLU_2363377_0_0_1"/>
<evidence type="ECO:0000313" key="2">
    <source>
        <dbReference type="Proteomes" id="UP000026962"/>
    </source>
</evidence>
<reference evidence="1" key="2">
    <citation type="submission" date="2018-05" db="EMBL/GenBank/DDBJ databases">
        <title>OpunRS2 (Oryza punctata Reference Sequence Version 2).</title>
        <authorList>
            <person name="Zhang J."/>
            <person name="Kudrna D."/>
            <person name="Lee S."/>
            <person name="Talag J."/>
            <person name="Welchert J."/>
            <person name="Wing R.A."/>
        </authorList>
    </citation>
    <scope>NUCLEOTIDE SEQUENCE [LARGE SCALE GENOMIC DNA]</scope>
</reference>
<dbReference type="AlphaFoldDB" id="A0A0E0L2H2"/>